<dbReference type="Pfam" id="PF24057">
    <property type="entry name" value="DUF7358"/>
    <property type="match status" value="1"/>
</dbReference>
<keyword evidence="2" id="KW-1133">Transmembrane helix</keyword>
<dbReference type="Proteomes" id="UP000813463">
    <property type="component" value="Chromosome 5"/>
</dbReference>
<feature type="transmembrane region" description="Helical" evidence="2">
    <location>
        <begin position="165"/>
        <end position="185"/>
    </location>
</feature>
<evidence type="ECO:0000256" key="1">
    <source>
        <dbReference type="ARBA" id="ARBA00022801"/>
    </source>
</evidence>
<keyword evidence="2" id="KW-0812">Transmembrane</keyword>
<proteinExistence type="predicted"/>
<name>A0A9R0K0L8_SPIOL</name>
<dbReference type="Pfam" id="PF01764">
    <property type="entry name" value="Lipase_3"/>
    <property type="match status" value="1"/>
</dbReference>
<feature type="domain" description="DUF7358" evidence="4">
    <location>
        <begin position="24"/>
        <end position="249"/>
    </location>
</feature>
<keyword evidence="1" id="KW-0378">Hydrolase</keyword>
<feature type="domain" description="Fungal lipase-type" evidence="3">
    <location>
        <begin position="387"/>
        <end position="544"/>
    </location>
</feature>
<dbReference type="InterPro" id="IPR029058">
    <property type="entry name" value="AB_hydrolase_fold"/>
</dbReference>
<dbReference type="Gene3D" id="3.40.50.1820">
    <property type="entry name" value="alpha/beta hydrolase"/>
    <property type="match status" value="1"/>
</dbReference>
<evidence type="ECO:0000313" key="6">
    <source>
        <dbReference type="RefSeq" id="XP_021854050.1"/>
    </source>
</evidence>
<sequence length="780" mass="86640">MRKRLKKRAARKRAEMCMSLKKLVKNLRWMSIVLGVNNVGVIAIGSSLFVCGHGRSCSRSQVLPFLLVMVAAGVRVMAMIRCAIEQQAAAIAVLGSSPDASIVSDNLSRVQRRLRYKRWLWWTRFATVVTVVQFLLAMYLLFVVGNNTSNDCALVSLSSDGWWEKHLLVVFLIMIGFVAMLQCFASSDVLRWRSFYDMQDTAWKAHYQEVFDHGIREALCCLGRVKYLKNMEEDEVNSVAQMLGDLVTYRASGTGHLEFLAGLALLQMHNQYPQLDTNSVDAPDDKIQEATAFYPFAEAAYTGPLLDLGRNPILFPCAWLYRQGVFTAWSRNRRPVLQGDNWWRGHAAAFLNYVSLPQESLRRGRVNQGKCQAAYFIVVLHDIKSVVIAVRGTETPEDLITDGLCRETSLTSEDLDGLINGTYVDPTMRQTVLSSFPHYGHSGIVEAARELYHNIEGAYSGTSGVTAFGSGGFLSSLLGKGCECDGYAVRIVGHSLGGSIAALLGIRLYGQFRDLHVYAYGPLPCLDSVIADACSGFITSVVHDSEFSSFLSVNSILRLRAAALTTLSQGSTTDTALISKLAQLFLYVSKYQNGKALKPLPAAVIAGDAPQSCTTDKVYGTQSKILSEGNTDFGNYAFLHNEFRSEENDNSLAIDLLEDFTDSIIPDENPVDDPVSRFMEAVPSSVRRSPGDPPELYLPGLVIHLIKRQRTTTFPLFKGWGAQGTEPPYRAVIADRQNFKEILISPNMFLDHLPWRCHYALQRVLESRKVEINHDGLQMV</sequence>
<evidence type="ECO:0000259" key="3">
    <source>
        <dbReference type="Pfam" id="PF01764"/>
    </source>
</evidence>
<feature type="transmembrane region" description="Helical" evidence="2">
    <location>
        <begin position="119"/>
        <end position="145"/>
    </location>
</feature>
<evidence type="ECO:0000256" key="2">
    <source>
        <dbReference type="SAM" id="Phobius"/>
    </source>
</evidence>
<dbReference type="InterPro" id="IPR055782">
    <property type="entry name" value="DUF7358"/>
</dbReference>
<protein>
    <submittedName>
        <fullName evidence="6">Uncharacterized protein isoform X1</fullName>
    </submittedName>
</protein>
<accession>A0A9R0K0L8</accession>
<feature type="transmembrane region" description="Helical" evidence="2">
    <location>
        <begin position="62"/>
        <end position="80"/>
    </location>
</feature>
<dbReference type="GO" id="GO:0006629">
    <property type="term" value="P:lipid metabolic process"/>
    <property type="evidence" value="ECO:0007669"/>
    <property type="project" value="InterPro"/>
</dbReference>
<evidence type="ECO:0000259" key="4">
    <source>
        <dbReference type="Pfam" id="PF24057"/>
    </source>
</evidence>
<dbReference type="InterPro" id="IPR002921">
    <property type="entry name" value="Fungal_lipase-type"/>
</dbReference>
<dbReference type="OrthoDB" id="438440at2759"/>
<keyword evidence="5" id="KW-1185">Reference proteome</keyword>
<dbReference type="RefSeq" id="XP_021854050.1">
    <property type="nucleotide sequence ID" value="XM_021998358.2"/>
</dbReference>
<dbReference type="CDD" id="cd00519">
    <property type="entry name" value="Lipase_3"/>
    <property type="match status" value="1"/>
</dbReference>
<reference evidence="5" key="1">
    <citation type="journal article" date="2021" name="Nat. Commun.">
        <title>Genomic analyses provide insights into spinach domestication and the genetic basis of agronomic traits.</title>
        <authorList>
            <person name="Cai X."/>
            <person name="Sun X."/>
            <person name="Xu C."/>
            <person name="Sun H."/>
            <person name="Wang X."/>
            <person name="Ge C."/>
            <person name="Zhang Z."/>
            <person name="Wang Q."/>
            <person name="Fei Z."/>
            <person name="Jiao C."/>
            <person name="Wang Q."/>
        </authorList>
    </citation>
    <scope>NUCLEOTIDE SEQUENCE [LARGE SCALE GENOMIC DNA]</scope>
    <source>
        <strain evidence="5">cv. Varoflay</strain>
    </source>
</reference>
<dbReference type="GeneID" id="110793486"/>
<keyword evidence="2" id="KW-0472">Membrane</keyword>
<evidence type="ECO:0000313" key="5">
    <source>
        <dbReference type="Proteomes" id="UP000813463"/>
    </source>
</evidence>
<organism evidence="5 6">
    <name type="scientific">Spinacia oleracea</name>
    <name type="common">Spinach</name>
    <dbReference type="NCBI Taxonomy" id="3562"/>
    <lineage>
        <taxon>Eukaryota</taxon>
        <taxon>Viridiplantae</taxon>
        <taxon>Streptophyta</taxon>
        <taxon>Embryophyta</taxon>
        <taxon>Tracheophyta</taxon>
        <taxon>Spermatophyta</taxon>
        <taxon>Magnoliopsida</taxon>
        <taxon>eudicotyledons</taxon>
        <taxon>Gunneridae</taxon>
        <taxon>Pentapetalae</taxon>
        <taxon>Caryophyllales</taxon>
        <taxon>Chenopodiaceae</taxon>
        <taxon>Chenopodioideae</taxon>
        <taxon>Anserineae</taxon>
        <taxon>Spinacia</taxon>
    </lineage>
</organism>
<dbReference type="AlphaFoldDB" id="A0A9R0K0L8"/>
<feature type="transmembrane region" description="Helical" evidence="2">
    <location>
        <begin position="29"/>
        <end position="50"/>
    </location>
</feature>
<dbReference type="SUPFAM" id="SSF53474">
    <property type="entry name" value="alpha/beta-Hydrolases"/>
    <property type="match status" value="1"/>
</dbReference>
<dbReference type="KEGG" id="soe:110793486"/>
<dbReference type="GO" id="GO:0016787">
    <property type="term" value="F:hydrolase activity"/>
    <property type="evidence" value="ECO:0007669"/>
    <property type="project" value="UniProtKB-KW"/>
</dbReference>
<dbReference type="PANTHER" id="PTHR47030">
    <property type="entry name" value="LIPASE CLASS 3 FAMILY PROTEIN"/>
    <property type="match status" value="1"/>
</dbReference>
<reference evidence="6" key="2">
    <citation type="submission" date="2025-08" db="UniProtKB">
        <authorList>
            <consortium name="RefSeq"/>
        </authorList>
    </citation>
    <scope>IDENTIFICATION</scope>
    <source>
        <tissue evidence="6">Leaf</tissue>
    </source>
</reference>
<dbReference type="PANTHER" id="PTHR47030:SF2">
    <property type="entry name" value="LIPASE CLASS 3 FAMILY PROTEIN"/>
    <property type="match status" value="1"/>
</dbReference>
<gene>
    <name evidence="6" type="primary">LOC110793486</name>
</gene>